<dbReference type="SUPFAM" id="SSF110916">
    <property type="entry name" value="Peptidyl-tRNA hydrolase domain-like"/>
    <property type="match status" value="1"/>
</dbReference>
<dbReference type="RefSeq" id="WP_009182119.1">
    <property type="nucleotide sequence ID" value="NZ_CM001368.1"/>
</dbReference>
<dbReference type="Proteomes" id="UP000004662">
    <property type="component" value="Chromosome"/>
</dbReference>
<feature type="domain" description="Prokaryotic-type class I peptide chain release factors" evidence="2">
    <location>
        <begin position="12"/>
        <end position="137"/>
    </location>
</feature>
<dbReference type="Pfam" id="PF00472">
    <property type="entry name" value="RF-1"/>
    <property type="match status" value="1"/>
</dbReference>
<dbReference type="NCBIfam" id="NF006718">
    <property type="entry name" value="PRK09256.1"/>
    <property type="match status" value="1"/>
</dbReference>
<dbReference type="OrthoDB" id="9815709at2"/>
<gene>
    <name evidence="3" type="ORF">DFW101_2755</name>
</gene>
<evidence type="ECO:0000313" key="3">
    <source>
        <dbReference type="EMBL" id="EHJ48759.1"/>
    </source>
</evidence>
<dbReference type="STRING" id="694327.DFW101_2755"/>
<protein>
    <submittedName>
        <fullName evidence="3">Class I peptide chain release factor</fullName>
    </submittedName>
</protein>
<dbReference type="GO" id="GO:0003747">
    <property type="term" value="F:translation release factor activity"/>
    <property type="evidence" value="ECO:0007669"/>
    <property type="project" value="InterPro"/>
</dbReference>
<reference evidence="4" key="1">
    <citation type="journal article" date="2015" name="Genome Announc.">
        <title>High-Quality Draft Genome Sequence of Desulfovibrio carbinoliphilus FW-101-2B, an Organic Acid-Oxidizing Sulfate-Reducing Bacterium Isolated from Uranium(VI)-Contaminated Groundwater.</title>
        <authorList>
            <person name="Ramsay B.D."/>
            <person name="Hwang C."/>
            <person name="Woo H.L."/>
            <person name="Carroll S.L."/>
            <person name="Lucas S."/>
            <person name="Han J."/>
            <person name="Lapidus A.L."/>
            <person name="Cheng J.F."/>
            <person name="Goodwin L.A."/>
            <person name="Pitluck S."/>
            <person name="Peters L."/>
            <person name="Chertkov O."/>
            <person name="Held B."/>
            <person name="Detter J.C."/>
            <person name="Han C.S."/>
            <person name="Tapia R."/>
            <person name="Land M.L."/>
            <person name="Hauser L.J."/>
            <person name="Kyrpides N.C."/>
            <person name="Ivanova N.N."/>
            <person name="Mikhailova N."/>
            <person name="Pagani I."/>
            <person name="Woyke T."/>
            <person name="Arkin A.P."/>
            <person name="Dehal P."/>
            <person name="Chivian D."/>
            <person name="Criddle C.S."/>
            <person name="Wu W."/>
            <person name="Chakraborty R."/>
            <person name="Hazen T.C."/>
            <person name="Fields M.W."/>
        </authorList>
    </citation>
    <scope>NUCLEOTIDE SEQUENCE [LARGE SCALE GENOMIC DNA]</scope>
    <source>
        <strain evidence="4">FW-101-2B</strain>
    </source>
</reference>
<dbReference type="GO" id="GO:0004045">
    <property type="term" value="F:peptidyl-tRNA hydrolase activity"/>
    <property type="evidence" value="ECO:0007669"/>
    <property type="project" value="TreeGrafter"/>
</dbReference>
<feature type="compositionally biased region" description="Basic residues" evidence="1">
    <location>
        <begin position="109"/>
        <end position="138"/>
    </location>
</feature>
<dbReference type="EMBL" id="CM001368">
    <property type="protein sequence ID" value="EHJ48759.1"/>
    <property type="molecule type" value="Genomic_DNA"/>
</dbReference>
<feature type="region of interest" description="Disordered" evidence="1">
    <location>
        <begin position="107"/>
        <end position="145"/>
    </location>
</feature>
<dbReference type="InterPro" id="IPR000352">
    <property type="entry name" value="Pep_chain_release_fac_I"/>
</dbReference>
<dbReference type="GO" id="GO:0043022">
    <property type="term" value="F:ribosome binding"/>
    <property type="evidence" value="ECO:0007669"/>
    <property type="project" value="TreeGrafter"/>
</dbReference>
<organism evidence="3 4">
    <name type="scientific">Solidesulfovibrio carbinoliphilus subsp. oakridgensis</name>
    <dbReference type="NCBI Taxonomy" id="694327"/>
    <lineage>
        <taxon>Bacteria</taxon>
        <taxon>Pseudomonadati</taxon>
        <taxon>Thermodesulfobacteriota</taxon>
        <taxon>Desulfovibrionia</taxon>
        <taxon>Desulfovibrionales</taxon>
        <taxon>Desulfovibrionaceae</taxon>
        <taxon>Solidesulfovibrio</taxon>
    </lineage>
</organism>
<dbReference type="PANTHER" id="PTHR47814:SF1">
    <property type="entry name" value="PEPTIDYL-TRNA HYDROLASE ARFB"/>
    <property type="match status" value="1"/>
</dbReference>
<dbReference type="AlphaFoldDB" id="G7QAK6"/>
<dbReference type="HOGENOM" id="CLU_089470_3_2_7"/>
<sequence length="145" mass="15983">MDETLVRITGRVAIPADELTFTASRSSGPGGQNVNKVSTRITLWFDLAASPSLTDADKDRIRQALGSRIGKDGLLRIISQTTRSQTANKELAVARFVELLRDALTPLPPRKKTRATLASKHRRLDTKKQHGALKRQRASRPASED</sequence>
<accession>G7QAK6</accession>
<proteinExistence type="predicted"/>
<evidence type="ECO:0000313" key="4">
    <source>
        <dbReference type="Proteomes" id="UP000004662"/>
    </source>
</evidence>
<dbReference type="PANTHER" id="PTHR47814">
    <property type="entry name" value="PEPTIDYL-TRNA HYDROLASE ARFB"/>
    <property type="match status" value="1"/>
</dbReference>
<evidence type="ECO:0000256" key="1">
    <source>
        <dbReference type="SAM" id="MobiDB-lite"/>
    </source>
</evidence>
<dbReference type="GO" id="GO:0072344">
    <property type="term" value="P:rescue of stalled ribosome"/>
    <property type="evidence" value="ECO:0007669"/>
    <property type="project" value="TreeGrafter"/>
</dbReference>
<evidence type="ECO:0000259" key="2">
    <source>
        <dbReference type="Pfam" id="PF00472"/>
    </source>
</evidence>
<dbReference type="eggNOG" id="COG1186">
    <property type="taxonomic scope" value="Bacteria"/>
</dbReference>
<keyword evidence="4" id="KW-1185">Reference proteome</keyword>
<dbReference type="Gene3D" id="3.30.160.20">
    <property type="match status" value="1"/>
</dbReference>
<name>G7QAK6_9BACT</name>